<evidence type="ECO:0000313" key="3">
    <source>
        <dbReference type="Proteomes" id="UP000005025"/>
    </source>
</evidence>
<dbReference type="InterPro" id="IPR047951">
    <property type="entry name" value="Transpos_ISL3"/>
</dbReference>
<dbReference type="InterPro" id="IPR002560">
    <property type="entry name" value="Transposase_DDE"/>
</dbReference>
<evidence type="ECO:0000259" key="1">
    <source>
        <dbReference type="Pfam" id="PF01610"/>
    </source>
</evidence>
<dbReference type="HOGENOM" id="CLU_041900_1_3_9"/>
<comment type="caution">
    <text evidence="2">The sequence shown here is derived from an EMBL/GenBank/DDBJ whole genome shotgun (WGS) entry which is preliminary data.</text>
</comment>
<proteinExistence type="predicted"/>
<dbReference type="PATRIC" id="fig|797516.3.peg.2202"/>
<dbReference type="EMBL" id="AGRJ01000215">
    <property type="protein sequence ID" value="EHO49608.1"/>
    <property type="molecule type" value="Genomic_DNA"/>
</dbReference>
<dbReference type="Pfam" id="PF01610">
    <property type="entry name" value="DDE_Tnp_ISL3"/>
    <property type="match status" value="1"/>
</dbReference>
<name>H1LIL4_9LACO</name>
<sequence length="195" mass="22514">MDMNASYQAFVHELFPNAELIIDRFHIIQLMGRTMDTIRTQCLKQLDKHSWEYKVLKSLWRLFHKANPDAQKSRYLFGLNEYSTEQNAIDIGTDTFPAFKTAYETYIDLHDALMGRHADELKNIITNYQPNGTPLDTAMHTLRKNLNGVVINAAKSSYSNGPIEGINRKIKELKRACYGFSNQANMFTRVYQLIA</sequence>
<evidence type="ECO:0000313" key="2">
    <source>
        <dbReference type="EMBL" id="EHO49608.1"/>
    </source>
</evidence>
<dbReference type="PANTHER" id="PTHR33498">
    <property type="entry name" value="TRANSPOSASE FOR INSERTION SEQUENCE ELEMENT IS1557"/>
    <property type="match status" value="1"/>
</dbReference>
<dbReference type="AlphaFoldDB" id="H1LIL4"/>
<accession>H1LIL4</accession>
<protein>
    <submittedName>
        <fullName evidence="2">Transposase</fullName>
    </submittedName>
</protein>
<reference evidence="2 3" key="1">
    <citation type="submission" date="2011-09" db="EMBL/GenBank/DDBJ databases">
        <authorList>
            <person name="Weinstock G."/>
            <person name="Sodergren E."/>
            <person name="Clifton S."/>
            <person name="Fulton L."/>
            <person name="Fulton B."/>
            <person name="Courtney L."/>
            <person name="Fronick C."/>
            <person name="Harrison M."/>
            <person name="Strong C."/>
            <person name="Farmer C."/>
            <person name="Delahaunty K."/>
            <person name="Markovic C."/>
            <person name="Hall O."/>
            <person name="Minx P."/>
            <person name="Tomlinson C."/>
            <person name="Mitreva M."/>
            <person name="Hou S."/>
            <person name="Chen J."/>
            <person name="Wollam A."/>
            <person name="Pepin K.H."/>
            <person name="Johnson M."/>
            <person name="Bhonagiri V."/>
            <person name="Zhang X."/>
            <person name="Suruliraj S."/>
            <person name="Warren W."/>
            <person name="Chinwalla A."/>
            <person name="Mardis E.R."/>
            <person name="Wilson R.K."/>
        </authorList>
    </citation>
    <scope>NUCLEOTIDE SEQUENCE [LARGE SCALE GENOMIC DNA]</scope>
    <source>
        <strain evidence="2 3">F0435</strain>
    </source>
</reference>
<gene>
    <name evidence="2" type="ORF">HMPREF9104_02455</name>
</gene>
<dbReference type="STRING" id="797516.HMPREF9104_02455"/>
<feature type="domain" description="Transposase IS204/IS1001/IS1096/IS1165 DDE" evidence="1">
    <location>
        <begin position="1"/>
        <end position="190"/>
    </location>
</feature>
<organism evidence="2 3">
    <name type="scientific">Lentilactobacillus kisonensis F0435</name>
    <dbReference type="NCBI Taxonomy" id="797516"/>
    <lineage>
        <taxon>Bacteria</taxon>
        <taxon>Bacillati</taxon>
        <taxon>Bacillota</taxon>
        <taxon>Bacilli</taxon>
        <taxon>Lactobacillales</taxon>
        <taxon>Lactobacillaceae</taxon>
        <taxon>Lentilactobacillus</taxon>
    </lineage>
</organism>
<dbReference type="Proteomes" id="UP000005025">
    <property type="component" value="Unassembled WGS sequence"/>
</dbReference>
<dbReference type="PANTHER" id="PTHR33498:SF1">
    <property type="entry name" value="TRANSPOSASE FOR INSERTION SEQUENCE ELEMENT IS1557"/>
    <property type="match status" value="1"/>
</dbReference>